<evidence type="ECO:0000313" key="2">
    <source>
        <dbReference type="Proteomes" id="UP001175226"/>
    </source>
</evidence>
<gene>
    <name evidence="1" type="ORF">EV421DRAFT_1029922</name>
</gene>
<dbReference type="EMBL" id="JAUEPT010000049">
    <property type="protein sequence ID" value="KAK0437408.1"/>
    <property type="molecule type" value="Genomic_DNA"/>
</dbReference>
<dbReference type="AlphaFoldDB" id="A0AA39J7C8"/>
<evidence type="ECO:0000313" key="1">
    <source>
        <dbReference type="EMBL" id="KAK0437408.1"/>
    </source>
</evidence>
<dbReference type="Proteomes" id="UP001175226">
    <property type="component" value="Unassembled WGS sequence"/>
</dbReference>
<name>A0AA39J7C8_9AGAR</name>
<comment type="caution">
    <text evidence="1">The sequence shown here is derived from an EMBL/GenBank/DDBJ whole genome shotgun (WGS) entry which is preliminary data.</text>
</comment>
<sequence length="216" mass="24422">MSRVSGALGRSSFKEYSLLFFPGNGSTGGHQTSVVPLHIFALSSIPEIHGKSRYQAPFEFFSLICCLRVQPLIGTSDDGVHLIPSDIYKLGLNDTITGQTVVTRHGSCRVYSCVSFFFENDHNGRAICRRVDHASFAWQETSFTLIQCWTPRKKESPGIPRIDNHLVFIRRCYSHLIDLSIVPSLQQYFAHMIPPHQRQLRYEHPCASTSTGDLHR</sequence>
<accession>A0AA39J7C8</accession>
<keyword evidence="2" id="KW-1185">Reference proteome</keyword>
<reference evidence="1" key="1">
    <citation type="submission" date="2023-06" db="EMBL/GenBank/DDBJ databases">
        <authorList>
            <consortium name="Lawrence Berkeley National Laboratory"/>
            <person name="Ahrendt S."/>
            <person name="Sahu N."/>
            <person name="Indic B."/>
            <person name="Wong-Bajracharya J."/>
            <person name="Merenyi Z."/>
            <person name="Ke H.-M."/>
            <person name="Monk M."/>
            <person name="Kocsube S."/>
            <person name="Drula E."/>
            <person name="Lipzen A."/>
            <person name="Balint B."/>
            <person name="Henrissat B."/>
            <person name="Andreopoulos B."/>
            <person name="Martin F.M."/>
            <person name="Harder C.B."/>
            <person name="Rigling D."/>
            <person name="Ford K.L."/>
            <person name="Foster G.D."/>
            <person name="Pangilinan J."/>
            <person name="Papanicolaou A."/>
            <person name="Barry K."/>
            <person name="LaButti K."/>
            <person name="Viragh M."/>
            <person name="Koriabine M."/>
            <person name="Yan M."/>
            <person name="Riley R."/>
            <person name="Champramary S."/>
            <person name="Plett K.L."/>
            <person name="Tsai I.J."/>
            <person name="Slot J."/>
            <person name="Sipos G."/>
            <person name="Plett J."/>
            <person name="Nagy L.G."/>
            <person name="Grigoriev I.V."/>
        </authorList>
    </citation>
    <scope>NUCLEOTIDE SEQUENCE</scope>
    <source>
        <strain evidence="1">FPL87.14</strain>
    </source>
</reference>
<organism evidence="1 2">
    <name type="scientific">Armillaria borealis</name>
    <dbReference type="NCBI Taxonomy" id="47425"/>
    <lineage>
        <taxon>Eukaryota</taxon>
        <taxon>Fungi</taxon>
        <taxon>Dikarya</taxon>
        <taxon>Basidiomycota</taxon>
        <taxon>Agaricomycotina</taxon>
        <taxon>Agaricomycetes</taxon>
        <taxon>Agaricomycetidae</taxon>
        <taxon>Agaricales</taxon>
        <taxon>Marasmiineae</taxon>
        <taxon>Physalacriaceae</taxon>
        <taxon>Armillaria</taxon>
    </lineage>
</organism>
<proteinExistence type="predicted"/>
<protein>
    <submittedName>
        <fullName evidence="1">Uncharacterized protein</fullName>
    </submittedName>
</protein>